<name>A0A3B0RF41_9ZZZZ</name>
<reference evidence="2" key="1">
    <citation type="submission" date="2018-06" db="EMBL/GenBank/DDBJ databases">
        <authorList>
            <person name="Zhirakovskaya E."/>
        </authorList>
    </citation>
    <scope>NUCLEOTIDE SEQUENCE</scope>
</reference>
<accession>A0A3B0RF41</accession>
<organism evidence="2">
    <name type="scientific">hydrothermal vent metagenome</name>
    <dbReference type="NCBI Taxonomy" id="652676"/>
    <lineage>
        <taxon>unclassified sequences</taxon>
        <taxon>metagenomes</taxon>
        <taxon>ecological metagenomes</taxon>
    </lineage>
</organism>
<dbReference type="InterPro" id="IPR051450">
    <property type="entry name" value="Gfo/Idh/MocA_Oxidoreductases"/>
</dbReference>
<dbReference type="AlphaFoldDB" id="A0A3B0RF41"/>
<evidence type="ECO:0000313" key="2">
    <source>
        <dbReference type="EMBL" id="VAV86678.1"/>
    </source>
</evidence>
<dbReference type="EMBL" id="UOEE01000007">
    <property type="protein sequence ID" value="VAV86678.1"/>
    <property type="molecule type" value="Genomic_DNA"/>
</dbReference>
<proteinExistence type="predicted"/>
<dbReference type="GO" id="GO:0000166">
    <property type="term" value="F:nucleotide binding"/>
    <property type="evidence" value="ECO:0007669"/>
    <property type="project" value="InterPro"/>
</dbReference>
<dbReference type="SUPFAM" id="SSF51735">
    <property type="entry name" value="NAD(P)-binding Rossmann-fold domains"/>
    <property type="match status" value="1"/>
</dbReference>
<dbReference type="Pfam" id="PF01408">
    <property type="entry name" value="GFO_IDH_MocA"/>
    <property type="match status" value="1"/>
</dbReference>
<sequence>MSNKKVRVGIAGAGVFGGYHAAKMIAHSEVDFVGIYDPEHPERAQELAGRCDAIAVNSRDELIDFADALIIASPASCHGRQGLDALQHGLHVLVEKPLATDMETARKMVATADRDRLVLQVGHQERFVSKAIGLFDIDETPTRILAKRTCKFQQRGTDVSVTMDLMI</sequence>
<feature type="domain" description="Gfo/Idh/MocA-like oxidoreductase N-terminal" evidence="1">
    <location>
        <begin position="6"/>
        <end position="123"/>
    </location>
</feature>
<dbReference type="PANTHER" id="PTHR43377">
    <property type="entry name" value="BILIVERDIN REDUCTASE A"/>
    <property type="match status" value="1"/>
</dbReference>
<dbReference type="Gene3D" id="3.40.50.720">
    <property type="entry name" value="NAD(P)-binding Rossmann-like Domain"/>
    <property type="match status" value="1"/>
</dbReference>
<dbReference type="InterPro" id="IPR000683">
    <property type="entry name" value="Gfo/Idh/MocA-like_OxRdtase_N"/>
</dbReference>
<evidence type="ECO:0000259" key="1">
    <source>
        <dbReference type="Pfam" id="PF01408"/>
    </source>
</evidence>
<feature type="non-terminal residue" evidence="2">
    <location>
        <position position="167"/>
    </location>
</feature>
<gene>
    <name evidence="2" type="ORF">MNBD_ALPHA06-2331</name>
</gene>
<dbReference type="PANTHER" id="PTHR43377:SF1">
    <property type="entry name" value="BILIVERDIN REDUCTASE A"/>
    <property type="match status" value="1"/>
</dbReference>
<protein>
    <recommendedName>
        <fullName evidence="1">Gfo/Idh/MocA-like oxidoreductase N-terminal domain-containing protein</fullName>
    </recommendedName>
</protein>
<dbReference type="InterPro" id="IPR036291">
    <property type="entry name" value="NAD(P)-bd_dom_sf"/>
</dbReference>